<reference evidence="7" key="1">
    <citation type="submission" date="2019-10" db="EMBL/GenBank/DDBJ databases">
        <authorList>
            <person name="Zhang R."/>
            <person name="Pan Y."/>
            <person name="Wang J."/>
            <person name="Ma R."/>
            <person name="Yu S."/>
        </authorList>
    </citation>
    <scope>NUCLEOTIDE SEQUENCE</scope>
    <source>
        <strain evidence="7">LA-IB0</strain>
        <tissue evidence="7">Leaf</tissue>
    </source>
</reference>
<name>A0AAV6XTG8_9LAMI</name>
<evidence type="ECO:0000256" key="1">
    <source>
        <dbReference type="ARBA" id="ARBA00022527"/>
    </source>
</evidence>
<keyword evidence="8" id="KW-1185">Reference proteome</keyword>
<evidence type="ECO:0000256" key="3">
    <source>
        <dbReference type="ARBA" id="ARBA00022741"/>
    </source>
</evidence>
<organism evidence="7 8">
    <name type="scientific">Buddleja alternifolia</name>
    <dbReference type="NCBI Taxonomy" id="168488"/>
    <lineage>
        <taxon>Eukaryota</taxon>
        <taxon>Viridiplantae</taxon>
        <taxon>Streptophyta</taxon>
        <taxon>Embryophyta</taxon>
        <taxon>Tracheophyta</taxon>
        <taxon>Spermatophyta</taxon>
        <taxon>Magnoliopsida</taxon>
        <taxon>eudicotyledons</taxon>
        <taxon>Gunneridae</taxon>
        <taxon>Pentapetalae</taxon>
        <taxon>asterids</taxon>
        <taxon>lamiids</taxon>
        <taxon>Lamiales</taxon>
        <taxon>Scrophulariaceae</taxon>
        <taxon>Buddlejeae</taxon>
        <taxon>Buddleja</taxon>
    </lineage>
</organism>
<comment type="caution">
    <text evidence="7">The sequence shown here is derived from an EMBL/GenBank/DDBJ whole genome shotgun (WGS) entry which is preliminary data.</text>
</comment>
<dbReference type="PANTHER" id="PTHR27002">
    <property type="entry name" value="RECEPTOR-LIKE SERINE/THREONINE-PROTEIN KINASE SD1-8"/>
    <property type="match status" value="1"/>
</dbReference>
<keyword evidence="1" id="KW-0723">Serine/threonine-protein kinase</keyword>
<gene>
    <name evidence="7" type="ORF">BUALT_Bualt05G0083200</name>
</gene>
<dbReference type="EMBL" id="WHWC01000005">
    <property type="protein sequence ID" value="KAG8382495.1"/>
    <property type="molecule type" value="Genomic_DNA"/>
</dbReference>
<dbReference type="Proteomes" id="UP000826271">
    <property type="component" value="Unassembled WGS sequence"/>
</dbReference>
<evidence type="ECO:0000313" key="8">
    <source>
        <dbReference type="Proteomes" id="UP000826271"/>
    </source>
</evidence>
<keyword evidence="5" id="KW-0067">ATP-binding</keyword>
<dbReference type="Gene3D" id="3.30.200.20">
    <property type="entry name" value="Phosphorylase Kinase, domain 1"/>
    <property type="match status" value="1"/>
</dbReference>
<dbReference type="SUPFAM" id="SSF56112">
    <property type="entry name" value="Protein kinase-like (PK-like)"/>
    <property type="match status" value="1"/>
</dbReference>
<evidence type="ECO:0000313" key="7">
    <source>
        <dbReference type="EMBL" id="KAG8382495.1"/>
    </source>
</evidence>
<protein>
    <submittedName>
        <fullName evidence="7">Uncharacterized protein</fullName>
    </submittedName>
</protein>
<dbReference type="GO" id="GO:0005524">
    <property type="term" value="F:ATP binding"/>
    <property type="evidence" value="ECO:0007669"/>
    <property type="project" value="UniProtKB-KW"/>
</dbReference>
<sequence>MGKRTKHKAKENIEHDEEMSTAESLQYDFGKIRAATNDFSDSSKLGQGGFGAVYKAWRNWRKGTTANTIDPVLMASSVPSQPAFFVSNSFDEDTSILDNQNSRELEFKESSETKCTPSSRNDASITEFYPR</sequence>
<keyword evidence="3" id="KW-0547">Nucleotide-binding</keyword>
<dbReference type="GO" id="GO:0004674">
    <property type="term" value="F:protein serine/threonine kinase activity"/>
    <property type="evidence" value="ECO:0007669"/>
    <property type="project" value="UniProtKB-KW"/>
</dbReference>
<proteinExistence type="predicted"/>
<dbReference type="PANTHER" id="PTHR27002:SF1104">
    <property type="entry name" value="CYSTEINE-RICH RECEPTOR-LIKE PROTEIN KINASE 27-RELATED"/>
    <property type="match status" value="1"/>
</dbReference>
<feature type="compositionally biased region" description="Polar residues" evidence="6">
    <location>
        <begin position="113"/>
        <end position="124"/>
    </location>
</feature>
<dbReference type="GO" id="GO:0005886">
    <property type="term" value="C:plasma membrane"/>
    <property type="evidence" value="ECO:0007669"/>
    <property type="project" value="TreeGrafter"/>
</dbReference>
<evidence type="ECO:0000256" key="6">
    <source>
        <dbReference type="SAM" id="MobiDB-lite"/>
    </source>
</evidence>
<accession>A0AAV6XTG8</accession>
<evidence type="ECO:0000256" key="2">
    <source>
        <dbReference type="ARBA" id="ARBA00022679"/>
    </source>
</evidence>
<evidence type="ECO:0000256" key="4">
    <source>
        <dbReference type="ARBA" id="ARBA00022777"/>
    </source>
</evidence>
<keyword evidence="4" id="KW-0418">Kinase</keyword>
<feature type="region of interest" description="Disordered" evidence="6">
    <location>
        <begin position="1"/>
        <end position="22"/>
    </location>
</feature>
<dbReference type="InterPro" id="IPR011009">
    <property type="entry name" value="Kinase-like_dom_sf"/>
</dbReference>
<evidence type="ECO:0000256" key="5">
    <source>
        <dbReference type="ARBA" id="ARBA00022840"/>
    </source>
</evidence>
<dbReference type="AlphaFoldDB" id="A0AAV6XTG8"/>
<feature type="compositionally biased region" description="Basic and acidic residues" evidence="6">
    <location>
        <begin position="101"/>
        <end position="112"/>
    </location>
</feature>
<keyword evidence="2" id="KW-0808">Transferase</keyword>
<feature type="region of interest" description="Disordered" evidence="6">
    <location>
        <begin position="101"/>
        <end position="131"/>
    </location>
</feature>